<keyword evidence="1" id="KW-0677">Repeat</keyword>
<dbReference type="Gene3D" id="1.25.40.10">
    <property type="entry name" value="Tetratricopeptide repeat domain"/>
    <property type="match status" value="2"/>
</dbReference>
<accession>A0AAU9T3I7</accession>
<evidence type="ECO:0000313" key="4">
    <source>
        <dbReference type="Proteomes" id="UP000836841"/>
    </source>
</evidence>
<dbReference type="GO" id="GO:0009451">
    <property type="term" value="P:RNA modification"/>
    <property type="evidence" value="ECO:0007669"/>
    <property type="project" value="InterPro"/>
</dbReference>
<evidence type="ECO:0008006" key="5">
    <source>
        <dbReference type="Google" id="ProtNLM"/>
    </source>
</evidence>
<sequence>MLLRTVSAATAETTVGVINRNTFFDLFKRSTSLSHLTQTHAQIILHGFRNDIVLVTKLTQRLSDLGAIHYARDLFLSVERPDEFLCNVIMRGFSNNELHHSSLSVFAHLRKSTDLKPNSSTYTYAISAASGFRDERAGRAIHGQAVVGGFDSEDLINESCTRLDSTTLLNILPAVAELQELRLGMQIHSLATKTGCYSHVFVLTGFISVYSKCGKIELLSTLFREFRVPDVVAYNAMIHGYASNGETELSLRLFKELVLSGTRLLVS</sequence>
<gene>
    <name evidence="3" type="ORF">TAV2_LOCUS25324</name>
</gene>
<proteinExistence type="predicted"/>
<keyword evidence="4" id="KW-1185">Reference proteome</keyword>
<dbReference type="EMBL" id="OU466863">
    <property type="protein sequence ID" value="CAH2077434.1"/>
    <property type="molecule type" value="Genomic_DNA"/>
</dbReference>
<evidence type="ECO:0000256" key="1">
    <source>
        <dbReference type="ARBA" id="ARBA00022737"/>
    </source>
</evidence>
<dbReference type="InterPro" id="IPR002885">
    <property type="entry name" value="PPR_rpt"/>
</dbReference>
<feature type="repeat" description="PPR" evidence="2">
    <location>
        <begin position="230"/>
        <end position="264"/>
    </location>
</feature>
<dbReference type="InterPro" id="IPR011990">
    <property type="entry name" value="TPR-like_helical_dom_sf"/>
</dbReference>
<dbReference type="InterPro" id="IPR046960">
    <property type="entry name" value="PPR_At4g14850-like_plant"/>
</dbReference>
<protein>
    <recommendedName>
        <fullName evidence="5">Pentatricopeptide repeat-containing protein</fullName>
    </recommendedName>
</protein>
<name>A0AAU9T3I7_THLAR</name>
<dbReference type="GO" id="GO:0003723">
    <property type="term" value="F:RNA binding"/>
    <property type="evidence" value="ECO:0007669"/>
    <property type="project" value="InterPro"/>
</dbReference>
<dbReference type="Pfam" id="PF01535">
    <property type="entry name" value="PPR"/>
    <property type="match status" value="1"/>
</dbReference>
<dbReference type="PROSITE" id="PS51375">
    <property type="entry name" value="PPR"/>
    <property type="match status" value="1"/>
</dbReference>
<evidence type="ECO:0000313" key="3">
    <source>
        <dbReference type="EMBL" id="CAH2077434.1"/>
    </source>
</evidence>
<reference evidence="3 4" key="1">
    <citation type="submission" date="2022-03" db="EMBL/GenBank/DDBJ databases">
        <authorList>
            <person name="Nunn A."/>
            <person name="Chopra R."/>
            <person name="Nunn A."/>
            <person name="Contreras Garrido A."/>
        </authorList>
    </citation>
    <scope>NUCLEOTIDE SEQUENCE [LARGE SCALE GENOMIC DNA]</scope>
</reference>
<dbReference type="NCBIfam" id="TIGR00756">
    <property type="entry name" value="PPR"/>
    <property type="match status" value="1"/>
</dbReference>
<dbReference type="AlphaFoldDB" id="A0AAU9T3I7"/>
<dbReference type="PANTHER" id="PTHR47926">
    <property type="entry name" value="PENTATRICOPEPTIDE REPEAT-CONTAINING PROTEIN"/>
    <property type="match status" value="1"/>
</dbReference>
<dbReference type="Proteomes" id="UP000836841">
    <property type="component" value="Chromosome 7"/>
</dbReference>
<evidence type="ECO:0000256" key="2">
    <source>
        <dbReference type="PROSITE-ProRule" id="PRU00708"/>
    </source>
</evidence>
<organism evidence="3 4">
    <name type="scientific">Thlaspi arvense</name>
    <name type="common">Field penny-cress</name>
    <dbReference type="NCBI Taxonomy" id="13288"/>
    <lineage>
        <taxon>Eukaryota</taxon>
        <taxon>Viridiplantae</taxon>
        <taxon>Streptophyta</taxon>
        <taxon>Embryophyta</taxon>
        <taxon>Tracheophyta</taxon>
        <taxon>Spermatophyta</taxon>
        <taxon>Magnoliopsida</taxon>
        <taxon>eudicotyledons</taxon>
        <taxon>Gunneridae</taxon>
        <taxon>Pentapetalae</taxon>
        <taxon>rosids</taxon>
        <taxon>malvids</taxon>
        <taxon>Brassicales</taxon>
        <taxon>Brassicaceae</taxon>
        <taxon>Thlaspideae</taxon>
        <taxon>Thlaspi</taxon>
    </lineage>
</organism>